<feature type="region of interest" description="Disordered" evidence="1">
    <location>
        <begin position="1"/>
        <end position="39"/>
    </location>
</feature>
<accession>A0A9N7UG85</accession>
<evidence type="ECO:0000313" key="2">
    <source>
        <dbReference type="EMBL" id="CAB1430225.1"/>
    </source>
</evidence>
<comment type="caution">
    <text evidence="2">The sequence shown here is derived from an EMBL/GenBank/DDBJ whole genome shotgun (WGS) entry which is preliminary data.</text>
</comment>
<gene>
    <name evidence="2" type="ORF">PLEPLA_LOCUS18207</name>
</gene>
<sequence length="200" mass="21956">MHICPPLCRPLPPQSDTAPSITERARERERDRGDRSGWGVEVLEGGGHAELLQLLHSVEAVRVVQSHRPFMLHQQKRSSGGACEPVTWFDPQPRKTNPSACVDDQKRKGAMKFAVAVLWFLSLAPGQHTVQETAGNRSGSLCLTLSLISSLHSSPPTPMAEQPLIRTSHFCLPASVAALQLQAEPHIALFCGQRSELRAY</sequence>
<reference evidence="2" key="1">
    <citation type="submission" date="2020-03" db="EMBL/GenBank/DDBJ databases">
        <authorList>
            <person name="Weist P."/>
        </authorList>
    </citation>
    <scope>NUCLEOTIDE SEQUENCE</scope>
</reference>
<keyword evidence="3" id="KW-1185">Reference proteome</keyword>
<dbReference type="EMBL" id="CADEAL010001216">
    <property type="protein sequence ID" value="CAB1430225.1"/>
    <property type="molecule type" value="Genomic_DNA"/>
</dbReference>
<dbReference type="AlphaFoldDB" id="A0A9N7UG85"/>
<feature type="compositionally biased region" description="Basic and acidic residues" evidence="1">
    <location>
        <begin position="23"/>
        <end position="35"/>
    </location>
</feature>
<dbReference type="Proteomes" id="UP001153269">
    <property type="component" value="Unassembled WGS sequence"/>
</dbReference>
<organism evidence="2 3">
    <name type="scientific">Pleuronectes platessa</name>
    <name type="common">European plaice</name>
    <dbReference type="NCBI Taxonomy" id="8262"/>
    <lineage>
        <taxon>Eukaryota</taxon>
        <taxon>Metazoa</taxon>
        <taxon>Chordata</taxon>
        <taxon>Craniata</taxon>
        <taxon>Vertebrata</taxon>
        <taxon>Euteleostomi</taxon>
        <taxon>Actinopterygii</taxon>
        <taxon>Neopterygii</taxon>
        <taxon>Teleostei</taxon>
        <taxon>Neoteleostei</taxon>
        <taxon>Acanthomorphata</taxon>
        <taxon>Carangaria</taxon>
        <taxon>Pleuronectiformes</taxon>
        <taxon>Pleuronectoidei</taxon>
        <taxon>Pleuronectidae</taxon>
        <taxon>Pleuronectes</taxon>
    </lineage>
</organism>
<evidence type="ECO:0000256" key="1">
    <source>
        <dbReference type="SAM" id="MobiDB-lite"/>
    </source>
</evidence>
<proteinExistence type="predicted"/>
<name>A0A9N7UG85_PLEPL</name>
<protein>
    <submittedName>
        <fullName evidence="2">Uncharacterized protein</fullName>
    </submittedName>
</protein>
<evidence type="ECO:0000313" key="3">
    <source>
        <dbReference type="Proteomes" id="UP001153269"/>
    </source>
</evidence>